<reference evidence="2" key="2">
    <citation type="journal article" date="2023" name="IMA Fungus">
        <title>Comparative genomic study of the Penicillium genus elucidates a diverse pangenome and 15 lateral gene transfer events.</title>
        <authorList>
            <person name="Petersen C."/>
            <person name="Sorensen T."/>
            <person name="Nielsen M.R."/>
            <person name="Sondergaard T.E."/>
            <person name="Sorensen J.L."/>
            <person name="Fitzpatrick D.A."/>
            <person name="Frisvad J.C."/>
            <person name="Nielsen K.L."/>
        </authorList>
    </citation>
    <scope>NUCLEOTIDE SEQUENCE</scope>
    <source>
        <strain evidence="2">IBT 29495</strain>
    </source>
</reference>
<dbReference type="AlphaFoldDB" id="A0A9W9XJW9"/>
<accession>A0A9W9XJW9</accession>
<feature type="compositionally biased region" description="Polar residues" evidence="1">
    <location>
        <begin position="7"/>
        <end position="49"/>
    </location>
</feature>
<reference evidence="2" key="1">
    <citation type="submission" date="2022-12" db="EMBL/GenBank/DDBJ databases">
        <authorList>
            <person name="Petersen C."/>
        </authorList>
    </citation>
    <scope>NUCLEOTIDE SEQUENCE</scope>
    <source>
        <strain evidence="2">IBT 29495</strain>
    </source>
</reference>
<feature type="region of interest" description="Disordered" evidence="1">
    <location>
        <begin position="1"/>
        <end position="75"/>
    </location>
</feature>
<organism evidence="2 3">
    <name type="scientific">Penicillium fimorum</name>
    <dbReference type="NCBI Taxonomy" id="1882269"/>
    <lineage>
        <taxon>Eukaryota</taxon>
        <taxon>Fungi</taxon>
        <taxon>Dikarya</taxon>
        <taxon>Ascomycota</taxon>
        <taxon>Pezizomycotina</taxon>
        <taxon>Eurotiomycetes</taxon>
        <taxon>Eurotiomycetidae</taxon>
        <taxon>Eurotiales</taxon>
        <taxon>Aspergillaceae</taxon>
        <taxon>Penicillium</taxon>
    </lineage>
</organism>
<comment type="caution">
    <text evidence="2">The sequence shown here is derived from an EMBL/GenBank/DDBJ whole genome shotgun (WGS) entry which is preliminary data.</text>
</comment>
<dbReference type="OrthoDB" id="4324956at2759"/>
<evidence type="ECO:0000313" key="2">
    <source>
        <dbReference type="EMBL" id="KAJ5494357.1"/>
    </source>
</evidence>
<protein>
    <submittedName>
        <fullName evidence="2">Uncharacterized protein</fullName>
    </submittedName>
</protein>
<evidence type="ECO:0000256" key="1">
    <source>
        <dbReference type="SAM" id="MobiDB-lite"/>
    </source>
</evidence>
<keyword evidence="3" id="KW-1185">Reference proteome</keyword>
<dbReference type="EMBL" id="JAPWDS010000006">
    <property type="protein sequence ID" value="KAJ5494357.1"/>
    <property type="molecule type" value="Genomic_DNA"/>
</dbReference>
<sequence>MPLRTPPMSQLVSSSLRAELSPNGNQKARGNRASARTSPAATPYPTSFANAALKHHPGRETERKGGASHRRAQQLNEPWKSTLLITLSGYNNSTMQNLTAAYRHQSGLPQPLDTLNKTQIGVDQS</sequence>
<proteinExistence type="predicted"/>
<dbReference type="Proteomes" id="UP001149954">
    <property type="component" value="Unassembled WGS sequence"/>
</dbReference>
<name>A0A9W9XJW9_9EURO</name>
<evidence type="ECO:0000313" key="3">
    <source>
        <dbReference type="Proteomes" id="UP001149954"/>
    </source>
</evidence>
<gene>
    <name evidence="2" type="ORF">N7463_010444</name>
</gene>